<keyword evidence="1" id="KW-0812">Transmembrane</keyword>
<dbReference type="OrthoDB" id="5912242at2759"/>
<accession>A0A8J2JKE7</accession>
<comment type="caution">
    <text evidence="4">The sequence shown here is derived from an EMBL/GenBank/DDBJ whole genome shotgun (WGS) entry which is preliminary data.</text>
</comment>
<keyword evidence="2" id="KW-0732">Signal</keyword>
<gene>
    <name evidence="4" type="ORF">AFUS01_LOCUS8308</name>
</gene>
<feature type="signal peptide" evidence="2">
    <location>
        <begin position="1"/>
        <end position="21"/>
    </location>
</feature>
<dbReference type="Pfam" id="PF01683">
    <property type="entry name" value="EB"/>
    <property type="match status" value="1"/>
</dbReference>
<feature type="chain" id="PRO_5035321567" description="EB domain-containing protein" evidence="2">
    <location>
        <begin position="22"/>
        <end position="228"/>
    </location>
</feature>
<dbReference type="Proteomes" id="UP000708208">
    <property type="component" value="Unassembled WGS sequence"/>
</dbReference>
<evidence type="ECO:0000313" key="5">
    <source>
        <dbReference type="Proteomes" id="UP000708208"/>
    </source>
</evidence>
<protein>
    <recommendedName>
        <fullName evidence="3">EB domain-containing protein</fullName>
    </recommendedName>
</protein>
<feature type="domain" description="EB" evidence="3">
    <location>
        <begin position="107"/>
        <end position="155"/>
    </location>
</feature>
<keyword evidence="5" id="KW-1185">Reference proteome</keyword>
<evidence type="ECO:0000256" key="2">
    <source>
        <dbReference type="SAM" id="SignalP"/>
    </source>
</evidence>
<dbReference type="EMBL" id="CAJVCH010057493">
    <property type="protein sequence ID" value="CAG7718955.1"/>
    <property type="molecule type" value="Genomic_DNA"/>
</dbReference>
<evidence type="ECO:0000256" key="1">
    <source>
        <dbReference type="SAM" id="Phobius"/>
    </source>
</evidence>
<evidence type="ECO:0000259" key="3">
    <source>
        <dbReference type="Pfam" id="PF01683"/>
    </source>
</evidence>
<proteinExistence type="predicted"/>
<dbReference type="InterPro" id="IPR006149">
    <property type="entry name" value="EB_dom"/>
</dbReference>
<keyword evidence="1" id="KW-1133">Transmembrane helix</keyword>
<feature type="transmembrane region" description="Helical" evidence="1">
    <location>
        <begin position="178"/>
        <end position="199"/>
    </location>
</feature>
<keyword evidence="1" id="KW-0472">Membrane</keyword>
<reference evidence="4" key="1">
    <citation type="submission" date="2021-06" db="EMBL/GenBank/DDBJ databases">
        <authorList>
            <person name="Hodson N. C."/>
            <person name="Mongue J. A."/>
            <person name="Jaron S. K."/>
        </authorList>
    </citation>
    <scope>NUCLEOTIDE SEQUENCE</scope>
</reference>
<evidence type="ECO:0000313" key="4">
    <source>
        <dbReference type="EMBL" id="CAG7718955.1"/>
    </source>
</evidence>
<organism evidence="4 5">
    <name type="scientific">Allacma fusca</name>
    <dbReference type="NCBI Taxonomy" id="39272"/>
    <lineage>
        <taxon>Eukaryota</taxon>
        <taxon>Metazoa</taxon>
        <taxon>Ecdysozoa</taxon>
        <taxon>Arthropoda</taxon>
        <taxon>Hexapoda</taxon>
        <taxon>Collembola</taxon>
        <taxon>Symphypleona</taxon>
        <taxon>Sminthuridae</taxon>
        <taxon>Allacma</taxon>
    </lineage>
</organism>
<sequence length="228" mass="24930">MQKKYLAWASLLLGTLTLTYCCETDLECQNSYGGDPYVECVSGVCTCMEFFVLHSRIDKCLKGASVGKTCEPREQQCQIILGEQSRCSAGGTCECHSPTAGENATLAYYHGKCYLLKAFGEACSEDYQCMLDVNGTIFNPLGRCIDKACACYNNDTIASMPMHGMCMVHCPDCEIIDISILTVTLAGSVALSLFAYVMYRIAQVDKPKESEIIKRDNPPPIGTVTVDP</sequence>
<dbReference type="AlphaFoldDB" id="A0A8J2JKE7"/>
<name>A0A8J2JKE7_9HEXA</name>